<organism evidence="4 5">
    <name type="scientific">Azospira inquinata</name>
    <dbReference type="NCBI Taxonomy" id="2785627"/>
    <lineage>
        <taxon>Bacteria</taxon>
        <taxon>Pseudomonadati</taxon>
        <taxon>Pseudomonadota</taxon>
        <taxon>Betaproteobacteria</taxon>
        <taxon>Rhodocyclales</taxon>
        <taxon>Rhodocyclaceae</taxon>
        <taxon>Azospira</taxon>
    </lineage>
</organism>
<keyword evidence="5" id="KW-1185">Reference proteome</keyword>
<dbReference type="InterPro" id="IPR005031">
    <property type="entry name" value="COQ10_START"/>
</dbReference>
<dbReference type="Pfam" id="PF03364">
    <property type="entry name" value="Polyketide_cyc"/>
    <property type="match status" value="1"/>
</dbReference>
<evidence type="ECO:0000313" key="4">
    <source>
        <dbReference type="EMBL" id="QWT48462.1"/>
    </source>
</evidence>
<feature type="chain" id="PRO_5037608720" evidence="2">
    <location>
        <begin position="28"/>
        <end position="207"/>
    </location>
</feature>
<dbReference type="AlphaFoldDB" id="A0A975SLE4"/>
<dbReference type="RefSeq" id="WP_216128967.1">
    <property type="nucleotide sequence ID" value="NZ_CP064782.1"/>
</dbReference>
<feature type="signal peptide" evidence="2">
    <location>
        <begin position="1"/>
        <end position="27"/>
    </location>
</feature>
<accession>A0A975SLE4</accession>
<dbReference type="KEGG" id="aiq:Azoinq_11440"/>
<dbReference type="EMBL" id="CP064782">
    <property type="protein sequence ID" value="QWT48462.1"/>
    <property type="molecule type" value="Genomic_DNA"/>
</dbReference>
<evidence type="ECO:0000313" key="5">
    <source>
        <dbReference type="Proteomes" id="UP000683428"/>
    </source>
</evidence>
<feature type="domain" description="Coenzyme Q-binding protein COQ10 START" evidence="3">
    <location>
        <begin position="70"/>
        <end position="170"/>
    </location>
</feature>
<evidence type="ECO:0000256" key="2">
    <source>
        <dbReference type="SAM" id="SignalP"/>
    </source>
</evidence>
<evidence type="ECO:0000259" key="3">
    <source>
        <dbReference type="Pfam" id="PF03364"/>
    </source>
</evidence>
<sequence>MCPRLFLFPLAFLVLSLSSVPGREASAAPSTPVPPPAPSVTEGAPVGSEAVTVKVLEEGFAVEAEFRAAVSPALAYAVLTDFDHMSRFVPNLEQSHIQSRNGNRWQVEQHGVARYGPFSQDYESVREILLQPGRIQAHAISGTAKRLDSDMQLSGDGRETRFHYHAVVVPDTWLPPLVGPAAMRQQIAGQFSALVREMLRRQAQAAE</sequence>
<feature type="region of interest" description="Disordered" evidence="1">
    <location>
        <begin position="24"/>
        <end position="44"/>
    </location>
</feature>
<evidence type="ECO:0000256" key="1">
    <source>
        <dbReference type="SAM" id="MobiDB-lite"/>
    </source>
</evidence>
<gene>
    <name evidence="4" type="ORF">Azoinq_11440</name>
</gene>
<reference evidence="4" key="1">
    <citation type="submission" date="2020-11" db="EMBL/GenBank/DDBJ databases">
        <title>Azospira inquinata sp. nov.</title>
        <authorList>
            <person name="Moe W.M."/>
            <person name="Mikes M.C."/>
        </authorList>
    </citation>
    <scope>NUCLEOTIDE SEQUENCE</scope>
    <source>
        <strain evidence="4">Azo-3</strain>
    </source>
</reference>
<keyword evidence="2" id="KW-0732">Signal</keyword>
<proteinExistence type="predicted"/>
<dbReference type="Proteomes" id="UP000683428">
    <property type="component" value="Chromosome"/>
</dbReference>
<protein>
    <submittedName>
        <fullName evidence="4">SRPBCC family protein</fullName>
    </submittedName>
</protein>
<name>A0A975SLE4_9RHOO</name>